<dbReference type="SUPFAM" id="SSF52096">
    <property type="entry name" value="ClpP/crotonase"/>
    <property type="match status" value="1"/>
</dbReference>
<dbReference type="WBParaSite" id="TREG1_125410.2">
    <property type="protein sequence ID" value="TREG1_125410.2"/>
    <property type="gene ID" value="TREG1_125410"/>
</dbReference>
<evidence type="ECO:0000256" key="5">
    <source>
        <dbReference type="ARBA" id="ARBA00023128"/>
    </source>
</evidence>
<dbReference type="InterPro" id="IPR029045">
    <property type="entry name" value="ClpP/crotonase-like_dom_sf"/>
</dbReference>
<keyword evidence="3" id="KW-0809">Transit peptide</keyword>
<dbReference type="PANTHER" id="PTHR43602">
    <property type="match status" value="1"/>
</dbReference>
<comment type="function">
    <text evidence="6">May play a role in fatty acid biosynthesis and insulin sensitivity.</text>
</comment>
<dbReference type="WBParaSite" id="TREG1_125410.1">
    <property type="protein sequence ID" value="TREG1_125410.1"/>
    <property type="gene ID" value="TREG1_125410"/>
</dbReference>
<dbReference type="CDD" id="cd06558">
    <property type="entry name" value="crotonase-like"/>
    <property type="match status" value="1"/>
</dbReference>
<proteinExistence type="predicted"/>
<dbReference type="AlphaFoldDB" id="A0AA85J5E8"/>
<dbReference type="PANTHER" id="PTHR43602:SF1">
    <property type="entry name" value="ENOYL-COA HYDRATASE DOMAIN-CONTAINING PROTEIN 3, MITOCHONDRIAL"/>
    <property type="match status" value="1"/>
</dbReference>
<evidence type="ECO:0000256" key="2">
    <source>
        <dbReference type="ARBA" id="ARBA00022832"/>
    </source>
</evidence>
<keyword evidence="2" id="KW-0276">Fatty acid metabolism</keyword>
<sequence>MYSPCAFRVKLAKVYSSYLPFSSVRYSSSHVKSEVIDNEVQILTLNHPKSANSLSLTLMKEFLSVLESVKSSKSIRALMITGEGRFFSAGHNLHEIVQSPDVNPKEVFSMAVKVMKELAELPVPSIAAVNGPAVAAGCQLVAACDLAISAKSAIFAASGIKLGLFCNTPGVPLVRAIGLRAANELLLTGKNISADRAYELGLVHRVVDDDKLYAAGIDFAKEITQHSKDAMRLGRETLHKQASMPLMEAYTLAAEAMVQNLQFDDTKQGIQSFLNRKK</sequence>
<evidence type="ECO:0000313" key="8">
    <source>
        <dbReference type="Proteomes" id="UP000050795"/>
    </source>
</evidence>
<evidence type="ECO:0000256" key="1">
    <source>
        <dbReference type="ARBA" id="ARBA00004173"/>
    </source>
</evidence>
<keyword evidence="8" id="KW-1185">Reference proteome</keyword>
<dbReference type="GO" id="GO:0005739">
    <property type="term" value="C:mitochondrion"/>
    <property type="evidence" value="ECO:0007669"/>
    <property type="project" value="UniProtKB-SubCell"/>
</dbReference>
<dbReference type="WBParaSite" id="TREG1_125410.8">
    <property type="protein sequence ID" value="TREG1_125410.8"/>
    <property type="gene ID" value="TREG1_125410"/>
</dbReference>
<evidence type="ECO:0000256" key="6">
    <source>
        <dbReference type="ARBA" id="ARBA00037410"/>
    </source>
</evidence>
<evidence type="ECO:0000313" key="10">
    <source>
        <dbReference type="WBParaSite" id="TREG1_125410.2"/>
    </source>
</evidence>
<organism evidence="8 11">
    <name type="scientific">Trichobilharzia regenti</name>
    <name type="common">Nasal bird schistosome</name>
    <dbReference type="NCBI Taxonomy" id="157069"/>
    <lineage>
        <taxon>Eukaryota</taxon>
        <taxon>Metazoa</taxon>
        <taxon>Spiralia</taxon>
        <taxon>Lophotrochozoa</taxon>
        <taxon>Platyhelminthes</taxon>
        <taxon>Trematoda</taxon>
        <taxon>Digenea</taxon>
        <taxon>Strigeidida</taxon>
        <taxon>Schistosomatoidea</taxon>
        <taxon>Schistosomatidae</taxon>
        <taxon>Trichobilharzia</taxon>
    </lineage>
</organism>
<dbReference type="WBParaSite" id="TREG1_125410.3">
    <property type="protein sequence ID" value="TREG1_125410.3"/>
    <property type="gene ID" value="TREG1_125410"/>
</dbReference>
<dbReference type="Gene3D" id="3.90.226.10">
    <property type="entry name" value="2-enoyl-CoA Hydratase, Chain A, domain 1"/>
    <property type="match status" value="1"/>
</dbReference>
<dbReference type="InterPro" id="IPR001753">
    <property type="entry name" value="Enoyl-CoA_hydra/iso"/>
</dbReference>
<dbReference type="InterPro" id="IPR052377">
    <property type="entry name" value="Mitochondrial_ECH-domain"/>
</dbReference>
<dbReference type="Proteomes" id="UP000050795">
    <property type="component" value="Unassembled WGS sequence"/>
</dbReference>
<evidence type="ECO:0000256" key="7">
    <source>
        <dbReference type="ARBA" id="ARBA00040545"/>
    </source>
</evidence>
<evidence type="ECO:0000313" key="9">
    <source>
        <dbReference type="WBParaSite" id="TREG1_125410.1"/>
    </source>
</evidence>
<protein>
    <recommendedName>
        <fullName evidence="7">Enoyl-CoA hydratase domain-containing protein 3, mitochondrial</fullName>
    </recommendedName>
</protein>
<name>A0AA85J5E8_TRIRE</name>
<keyword evidence="5" id="KW-0496">Mitochondrion</keyword>
<dbReference type="Pfam" id="PF00378">
    <property type="entry name" value="ECH_1"/>
    <property type="match status" value="1"/>
</dbReference>
<accession>A0AA85J5E8</accession>
<comment type="subcellular location">
    <subcellularLocation>
        <location evidence="1">Mitochondrion</location>
    </subcellularLocation>
</comment>
<dbReference type="GO" id="GO:0016836">
    <property type="term" value="F:hydro-lyase activity"/>
    <property type="evidence" value="ECO:0007669"/>
    <property type="project" value="TreeGrafter"/>
</dbReference>
<dbReference type="Gene3D" id="1.10.12.10">
    <property type="entry name" value="Lyase 2-enoyl-coa Hydratase, Chain A, domain 2"/>
    <property type="match status" value="1"/>
</dbReference>
<dbReference type="InterPro" id="IPR014748">
    <property type="entry name" value="Enoyl-CoA_hydra_C"/>
</dbReference>
<evidence type="ECO:0000256" key="4">
    <source>
        <dbReference type="ARBA" id="ARBA00023098"/>
    </source>
</evidence>
<evidence type="ECO:0000313" key="11">
    <source>
        <dbReference type="WBParaSite" id="TREG1_125410.8"/>
    </source>
</evidence>
<reference evidence="8" key="1">
    <citation type="submission" date="2022-06" db="EMBL/GenBank/DDBJ databases">
        <authorList>
            <person name="Berger JAMES D."/>
            <person name="Berger JAMES D."/>
        </authorList>
    </citation>
    <scope>NUCLEOTIDE SEQUENCE [LARGE SCALE GENOMIC DNA]</scope>
</reference>
<evidence type="ECO:0000256" key="3">
    <source>
        <dbReference type="ARBA" id="ARBA00022946"/>
    </source>
</evidence>
<dbReference type="GO" id="GO:0006631">
    <property type="term" value="P:fatty acid metabolic process"/>
    <property type="evidence" value="ECO:0007669"/>
    <property type="project" value="UniProtKB-KW"/>
</dbReference>
<keyword evidence="4" id="KW-0443">Lipid metabolism</keyword>
<reference evidence="9 10" key="2">
    <citation type="submission" date="2023-11" db="UniProtKB">
        <authorList>
            <consortium name="WormBaseParasite"/>
        </authorList>
    </citation>
    <scope>IDENTIFICATION</scope>
</reference>
<dbReference type="WBParaSite" id="TREG1_125410.7">
    <property type="protein sequence ID" value="TREG1_125410.7"/>
    <property type="gene ID" value="TREG1_125410"/>
</dbReference>